<dbReference type="PANTHER" id="PTHR42760:SF5">
    <property type="entry name" value="2-DEHYDRO-3-DEOXY-D-GLUCONATE 5-DEHYDROGENASE"/>
    <property type="match status" value="1"/>
</dbReference>
<organism evidence="3 4">
    <name type="scientific">Uliginosibacterium sediminicola</name>
    <dbReference type="NCBI Taxonomy" id="2024550"/>
    <lineage>
        <taxon>Bacteria</taxon>
        <taxon>Pseudomonadati</taxon>
        <taxon>Pseudomonadota</taxon>
        <taxon>Betaproteobacteria</taxon>
        <taxon>Rhodocyclales</taxon>
        <taxon>Zoogloeaceae</taxon>
        <taxon>Uliginosibacterium</taxon>
    </lineage>
</organism>
<dbReference type="Gene3D" id="3.40.50.720">
    <property type="entry name" value="NAD(P)-binding Rossmann-like Domain"/>
    <property type="match status" value="1"/>
</dbReference>
<evidence type="ECO:0000256" key="2">
    <source>
        <dbReference type="ARBA" id="ARBA00023002"/>
    </source>
</evidence>
<evidence type="ECO:0000313" key="3">
    <source>
        <dbReference type="EMBL" id="MEN3068153.1"/>
    </source>
</evidence>
<name>A0ABU9YXA0_9RHOO</name>
<reference evidence="3 4" key="1">
    <citation type="journal article" date="2018" name="Int. J. Syst. Evol. Microbiol.">
        <title>Uliginosibacterium sediminicola sp. nov., isolated from freshwater sediment.</title>
        <authorList>
            <person name="Hwang W.M."/>
            <person name="Kim S.M."/>
            <person name="Kang K."/>
            <person name="Ahn T.Y."/>
        </authorList>
    </citation>
    <scope>NUCLEOTIDE SEQUENCE [LARGE SCALE GENOMIC DNA]</scope>
    <source>
        <strain evidence="3 4">M1-21</strain>
    </source>
</reference>
<evidence type="ECO:0000256" key="1">
    <source>
        <dbReference type="ARBA" id="ARBA00006484"/>
    </source>
</evidence>
<comment type="caution">
    <text evidence="3">The sequence shown here is derived from an EMBL/GenBank/DDBJ whole genome shotgun (WGS) entry which is preliminary data.</text>
</comment>
<dbReference type="InterPro" id="IPR036291">
    <property type="entry name" value="NAD(P)-bd_dom_sf"/>
</dbReference>
<protein>
    <submittedName>
        <fullName evidence="3">SDR family oxidoreductase</fullName>
    </submittedName>
</protein>
<accession>A0ABU9YXA0</accession>
<dbReference type="PRINTS" id="PR00081">
    <property type="entry name" value="GDHRDH"/>
</dbReference>
<proteinExistence type="inferred from homology"/>
<dbReference type="RefSeq" id="WP_345918913.1">
    <property type="nucleotide sequence ID" value="NZ_JBDIVE010000002.1"/>
</dbReference>
<dbReference type="Pfam" id="PF13561">
    <property type="entry name" value="adh_short_C2"/>
    <property type="match status" value="1"/>
</dbReference>
<dbReference type="Proteomes" id="UP001410394">
    <property type="component" value="Unassembled WGS sequence"/>
</dbReference>
<dbReference type="PRINTS" id="PR00080">
    <property type="entry name" value="SDRFAMILY"/>
</dbReference>
<evidence type="ECO:0000313" key="4">
    <source>
        <dbReference type="Proteomes" id="UP001410394"/>
    </source>
</evidence>
<gene>
    <name evidence="3" type="ORF">ABDB84_06655</name>
</gene>
<keyword evidence="2" id="KW-0560">Oxidoreductase</keyword>
<dbReference type="InterPro" id="IPR020904">
    <property type="entry name" value="Sc_DH/Rdtase_CS"/>
</dbReference>
<dbReference type="PANTHER" id="PTHR42760">
    <property type="entry name" value="SHORT-CHAIN DEHYDROGENASES/REDUCTASES FAMILY MEMBER"/>
    <property type="match status" value="1"/>
</dbReference>
<dbReference type="PROSITE" id="PS00061">
    <property type="entry name" value="ADH_SHORT"/>
    <property type="match status" value="1"/>
</dbReference>
<sequence>MSNPFDLTGKIALITGAAQGIGAAIAAKMAAAGASVICADFAPMAAESTAAMDAATAASGSKYWYLKANLTEKGAPAAVIAEAVKIAGQVDILGNVAGTIRRAPFLEHTEEDFDFVMQINLYAPMYLSQAFCRHVVGREGKGRIINICSMLSYQGGILVPGYTASKHGIAGLTKLIANEMGTKGINCNGIAPGYIATANTAPIRADEARNKAILDRIPLGYWGQPEDLAGTAVFLASEASSYLNGTIINVDGGWQAR</sequence>
<dbReference type="InterPro" id="IPR002347">
    <property type="entry name" value="SDR_fam"/>
</dbReference>
<comment type="similarity">
    <text evidence="1">Belongs to the short-chain dehydrogenases/reductases (SDR) family.</text>
</comment>
<keyword evidence="4" id="KW-1185">Reference proteome</keyword>
<dbReference type="EMBL" id="JBDIVE010000002">
    <property type="protein sequence ID" value="MEN3068153.1"/>
    <property type="molecule type" value="Genomic_DNA"/>
</dbReference>
<dbReference type="SUPFAM" id="SSF51735">
    <property type="entry name" value="NAD(P)-binding Rossmann-fold domains"/>
    <property type="match status" value="1"/>
</dbReference>